<dbReference type="AlphaFoldDB" id="A0AAV9XIG5"/>
<feature type="signal peptide" evidence="1">
    <location>
        <begin position="1"/>
        <end position="21"/>
    </location>
</feature>
<proteinExistence type="predicted"/>
<dbReference type="EMBL" id="JAVHJO010000004">
    <property type="protein sequence ID" value="KAK6540959.1"/>
    <property type="molecule type" value="Genomic_DNA"/>
</dbReference>
<name>A0AAV9XIG5_9PEZI</name>
<evidence type="ECO:0000313" key="2">
    <source>
        <dbReference type="EMBL" id="KAK6540959.1"/>
    </source>
</evidence>
<evidence type="ECO:0000313" key="3">
    <source>
        <dbReference type="Proteomes" id="UP001365542"/>
    </source>
</evidence>
<protein>
    <submittedName>
        <fullName evidence="2">Uncharacterized protein</fullName>
    </submittedName>
</protein>
<comment type="caution">
    <text evidence="2">The sequence shown here is derived from an EMBL/GenBank/DDBJ whole genome shotgun (WGS) entry which is preliminary data.</text>
</comment>
<keyword evidence="1" id="KW-0732">Signal</keyword>
<evidence type="ECO:0000256" key="1">
    <source>
        <dbReference type="SAM" id="SignalP"/>
    </source>
</evidence>
<reference evidence="2 3" key="1">
    <citation type="submission" date="2019-10" db="EMBL/GenBank/DDBJ databases">
        <authorList>
            <person name="Palmer J.M."/>
        </authorList>
    </citation>
    <scope>NUCLEOTIDE SEQUENCE [LARGE SCALE GENOMIC DNA]</scope>
    <source>
        <strain evidence="2 3">TWF694</strain>
    </source>
</reference>
<sequence length="225" mass="23324">MHFPSLKALFTLAIMGTTAIAAPSVPLSTLEERATLPAFCPPPEYNSYTLAFTAYFLKNSPYGGTLLAQAAANVTFPVLSVPPAPILGGILPSVDPNEAKLKLVELQAGVQFLGIFGKAIAACATGGLNSAPCGVIVYGIVRTDIKAMINIGVPLGPLLSLDVSATASIDPAVQLLVNKVTPGSGDAINFLEPKVDIVERAKSEARYFTTVIAAIKAVVAEQCKA</sequence>
<feature type="chain" id="PRO_5043732093" evidence="1">
    <location>
        <begin position="22"/>
        <end position="225"/>
    </location>
</feature>
<dbReference type="Proteomes" id="UP001365542">
    <property type="component" value="Unassembled WGS sequence"/>
</dbReference>
<accession>A0AAV9XIG5</accession>
<keyword evidence="3" id="KW-1185">Reference proteome</keyword>
<organism evidence="2 3">
    <name type="scientific">Orbilia ellipsospora</name>
    <dbReference type="NCBI Taxonomy" id="2528407"/>
    <lineage>
        <taxon>Eukaryota</taxon>
        <taxon>Fungi</taxon>
        <taxon>Dikarya</taxon>
        <taxon>Ascomycota</taxon>
        <taxon>Pezizomycotina</taxon>
        <taxon>Orbiliomycetes</taxon>
        <taxon>Orbiliales</taxon>
        <taxon>Orbiliaceae</taxon>
        <taxon>Orbilia</taxon>
    </lineage>
</organism>
<gene>
    <name evidence="2" type="ORF">TWF694_008340</name>
</gene>